<evidence type="ECO:0000313" key="1">
    <source>
        <dbReference type="EMBL" id="KAF2759222.1"/>
    </source>
</evidence>
<reference evidence="1" key="1">
    <citation type="journal article" date="2020" name="Stud. Mycol.">
        <title>101 Dothideomycetes genomes: a test case for predicting lifestyles and emergence of pathogens.</title>
        <authorList>
            <person name="Haridas S."/>
            <person name="Albert R."/>
            <person name="Binder M."/>
            <person name="Bloem J."/>
            <person name="Labutti K."/>
            <person name="Salamov A."/>
            <person name="Andreopoulos B."/>
            <person name="Baker S."/>
            <person name="Barry K."/>
            <person name="Bills G."/>
            <person name="Bluhm B."/>
            <person name="Cannon C."/>
            <person name="Castanera R."/>
            <person name="Culley D."/>
            <person name="Daum C."/>
            <person name="Ezra D."/>
            <person name="Gonzalez J."/>
            <person name="Henrissat B."/>
            <person name="Kuo A."/>
            <person name="Liang C."/>
            <person name="Lipzen A."/>
            <person name="Lutzoni F."/>
            <person name="Magnuson J."/>
            <person name="Mondo S."/>
            <person name="Nolan M."/>
            <person name="Ohm R."/>
            <person name="Pangilinan J."/>
            <person name="Park H.-J."/>
            <person name="Ramirez L."/>
            <person name="Alfaro M."/>
            <person name="Sun H."/>
            <person name="Tritt A."/>
            <person name="Yoshinaga Y."/>
            <person name="Zwiers L.-H."/>
            <person name="Turgeon B."/>
            <person name="Goodwin S."/>
            <person name="Spatafora J."/>
            <person name="Crous P."/>
            <person name="Grigoriev I."/>
        </authorList>
    </citation>
    <scope>NUCLEOTIDE SEQUENCE</scope>
    <source>
        <strain evidence="1">CBS 121739</strain>
    </source>
</reference>
<dbReference type="EMBL" id="ML996570">
    <property type="protein sequence ID" value="KAF2759222.1"/>
    <property type="molecule type" value="Genomic_DNA"/>
</dbReference>
<sequence length="168" mass="18972">MNGRNHDIQQSKVANMIEHFKRPAVASMNLWANKTALDVAELCQDRIQTVLVEAVRSDPALCAGEDTYLAMLTWAVHRWTVNDPVYHRTAVDEAGYMIICDHAKRVIIMYFMEEVRGCASLCNRSVSVENLEKKLITVGIFLPALLSNLSGQDPTPILTLQELQERMQ</sequence>
<accession>A0A6A6W8N9</accession>
<dbReference type="Proteomes" id="UP000799437">
    <property type="component" value="Unassembled WGS sequence"/>
</dbReference>
<dbReference type="AlphaFoldDB" id="A0A6A6W8N9"/>
<name>A0A6A6W8N9_9PEZI</name>
<organism evidence="1 2">
    <name type="scientific">Pseudovirgaria hyperparasitica</name>
    <dbReference type="NCBI Taxonomy" id="470096"/>
    <lineage>
        <taxon>Eukaryota</taxon>
        <taxon>Fungi</taxon>
        <taxon>Dikarya</taxon>
        <taxon>Ascomycota</taxon>
        <taxon>Pezizomycotina</taxon>
        <taxon>Dothideomycetes</taxon>
        <taxon>Dothideomycetes incertae sedis</taxon>
        <taxon>Acrospermales</taxon>
        <taxon>Acrospermaceae</taxon>
        <taxon>Pseudovirgaria</taxon>
    </lineage>
</organism>
<dbReference type="GeneID" id="54489204"/>
<keyword evidence="2" id="KW-1185">Reference proteome</keyword>
<gene>
    <name evidence="1" type="ORF">EJ05DRAFT_510066</name>
</gene>
<proteinExistence type="predicted"/>
<evidence type="ECO:0000313" key="2">
    <source>
        <dbReference type="Proteomes" id="UP000799437"/>
    </source>
</evidence>
<protein>
    <submittedName>
        <fullName evidence="1">Uncharacterized protein</fullName>
    </submittedName>
</protein>
<dbReference type="RefSeq" id="XP_033601673.1">
    <property type="nucleotide sequence ID" value="XM_033748150.1"/>
</dbReference>